<dbReference type="Proteomes" id="UP000269157">
    <property type="component" value="Unassembled WGS sequence"/>
</dbReference>
<dbReference type="Pfam" id="PF20720">
    <property type="entry name" value="nSTAND3"/>
    <property type="match status" value="1"/>
</dbReference>
<protein>
    <recommendedName>
        <fullName evidence="1">Novel STAND NTPase 3 domain-containing protein</fullName>
    </recommendedName>
</protein>
<accession>A0A497VMM4</accession>
<dbReference type="EMBL" id="RCCE01000005">
    <property type="protein sequence ID" value="RLJ41455.1"/>
    <property type="molecule type" value="Genomic_DNA"/>
</dbReference>
<evidence type="ECO:0000313" key="2">
    <source>
        <dbReference type="EMBL" id="RLJ41455.1"/>
    </source>
</evidence>
<dbReference type="InterPro" id="IPR016024">
    <property type="entry name" value="ARM-type_fold"/>
</dbReference>
<evidence type="ECO:0000259" key="1">
    <source>
        <dbReference type="Pfam" id="PF20720"/>
    </source>
</evidence>
<reference evidence="2 3" key="1">
    <citation type="submission" date="2018-10" db="EMBL/GenBank/DDBJ databases">
        <title>Genomic Encyclopedia of Archaeal and Bacterial Type Strains, Phase II (KMG-II): from individual species to whole genera.</title>
        <authorList>
            <person name="Goeker M."/>
        </authorList>
    </citation>
    <scope>NUCLEOTIDE SEQUENCE [LARGE SCALE GENOMIC DNA]</scope>
    <source>
        <strain evidence="2 3">DSM 29466</strain>
    </source>
</reference>
<dbReference type="InterPro" id="IPR027417">
    <property type="entry name" value="P-loop_NTPase"/>
</dbReference>
<evidence type="ECO:0000313" key="3">
    <source>
        <dbReference type="Proteomes" id="UP000269157"/>
    </source>
</evidence>
<name>A0A497VMM4_9RHOB</name>
<dbReference type="RefSeq" id="WP_211332831.1">
    <property type="nucleotide sequence ID" value="NZ_RCCE01000005.1"/>
</dbReference>
<sequence>MDGFDYQVDVSVFVALKLLLISKSAIQITLEPVNDEDLEVDLDSSEPGFVQVGANTVGGYKLMIQVKLRNTEPWSLSTFKALLNHGTKRRPAKHHLENAKTRYLLITSADTKGEARNLAVRGLEEWPEAQTFPKSLSKVLPHTPEGRVAIWGALNERTLDLEIKDILGTLLRVPSSQHDSCRTKLRDEALSRMRGTGPGVWRQEDLLQVIREYNGYLASAPALEAFVPSSNFDHLKDTFAERNAVVIKGPSGTGKTLTALALLDHIRQGATAPEIVQVNVGDGPSSTRALADCGPKLFYIEDPWGQYSLRGGSDAWTEQLPKLLRSAHAHHQYVITSRSDMLGQSDAETLLRPWSVVLSADHYRDGQLKTIFDRRLDQLSPDLQSKALAFRKDALGALETPYEIDLFFTHLADRQESKENDREMFQRLKALAHRDAVEGVVGSYLGECEDAGAPALIWGLLAARTKFDRSQLTALNRQLRTLDPALSNTLEKLVDRMVATRHLRQPNQSVSFAHPSVRAGFEKFIKKNAGVSEMALQTLVNALTLVKGPQQAWCIETAARSLNEVKKLLKFDDGVDFTVARETYDAIDAWLEESLVDPESDFRSVLQLASDVGTNHSTPSELARWLIKGIRRGGELFFRKWKPPHFEDAWYTRVSDDERSFVIADRFVREQLPRDQIGYGNNFAKKLDRISPGLTPAFVAVAQKMVGSGFDGNVSVIATGAVRDLVGYKPVLDGALDELAQLNSDYDDTGREEWRAIEDGERDEAHEEGYQSHHEGDGYAAGVFVETYVSYLRTLGRWQELTEHRRISEMMSAWASDICTSRGQTTLEEASAVLVLTSGTENEARAWDAARTHWSEGMAPVLQDRILSNPDDAHLRKTLVHCALVRSPATLANCFERLAKNPDLLVQLLVDLREASGWCARKKDRKKRLKPILKKLADSSLEIFKAVPLKDKLPKAVGPTALSVLVDATSTLRCGPLSKVVPVMISSGSKPSDAIRRWLLETSDGQLSRAAAQAAVTIQDDELVRIALHHARAGAREEALNYLAPRLEDPLPQELLQLASDPGSRVRRALVAQLNGRHHADHVEALRSLIRDSWSNSSPQYYESPSYPIAFEAIKRLAEYGNLSDEIGKLLVQLSERTDDRALGSIALETAAQCCGPDVRAAIWALSANQKLKWVRVDAINALVWADRVEDSILEDITEEDLLERAAPLAASLCALIAVHGQVDNVVEIMEGVAHSARRRALILIGVFGLLDRDANRARGLLDLLISDHPARRILDLTEGETLPASVLDDLGDIRTRRAVQSWLSARIESR</sequence>
<organism evidence="2 3">
    <name type="scientific">Litoreibacter meonggei</name>
    <dbReference type="NCBI Taxonomy" id="1049199"/>
    <lineage>
        <taxon>Bacteria</taxon>
        <taxon>Pseudomonadati</taxon>
        <taxon>Pseudomonadota</taxon>
        <taxon>Alphaproteobacteria</taxon>
        <taxon>Rhodobacterales</taxon>
        <taxon>Roseobacteraceae</taxon>
        <taxon>Litoreibacter</taxon>
    </lineage>
</organism>
<keyword evidence="3" id="KW-1185">Reference proteome</keyword>
<dbReference type="SUPFAM" id="SSF52540">
    <property type="entry name" value="P-loop containing nucleoside triphosphate hydrolases"/>
    <property type="match status" value="1"/>
</dbReference>
<comment type="caution">
    <text evidence="2">The sequence shown here is derived from an EMBL/GenBank/DDBJ whole genome shotgun (WGS) entry which is preliminary data.</text>
</comment>
<dbReference type="SUPFAM" id="SSF48371">
    <property type="entry name" value="ARM repeat"/>
    <property type="match status" value="1"/>
</dbReference>
<proteinExistence type="predicted"/>
<dbReference type="InterPro" id="IPR049050">
    <property type="entry name" value="nSTAND3"/>
</dbReference>
<feature type="domain" description="Novel STAND NTPase 3" evidence="1">
    <location>
        <begin position="226"/>
        <end position="347"/>
    </location>
</feature>
<gene>
    <name evidence="2" type="ORF">BCF46_3250</name>
</gene>